<sequence length="312" mass="35879">MHRPSINLAQNIKDELKSQLSERLKNGRNLVYYASGTRIREGYSELPYDNVVLVDSNFNEVIEIEDKIVCVGLTATLATALFKEIGAEFEGFVCINEGLSEGGGHYSLNNNWSLSNILPIMKDEYLHIACPGYYGQSKWKRYFNLPQTTTSLDVNDTDFLDPKIFSNYPKECFVWRVTKQPGKPATFRVGDRTVTVQRRNIWEDSHKLDALFVRCSPSEIKNLKSVEKKVQYVKDFSFEQILQYCTSNKIAVIGLCPWLRHDYNGFMDYLKANEGGYPYPKQLCFYHLNANDFQQLYARAEQNSEIHTLAGI</sequence>
<dbReference type="RefSeq" id="WP_062545370.1">
    <property type="nucleotide sequence ID" value="NZ_CP012643.1"/>
</dbReference>
<organism evidence="1 2">
    <name type="scientific">Rufibacter tibetensis</name>
    <dbReference type="NCBI Taxonomy" id="512763"/>
    <lineage>
        <taxon>Bacteria</taxon>
        <taxon>Pseudomonadati</taxon>
        <taxon>Bacteroidota</taxon>
        <taxon>Cytophagia</taxon>
        <taxon>Cytophagales</taxon>
        <taxon>Hymenobacteraceae</taxon>
        <taxon>Rufibacter</taxon>
    </lineage>
</organism>
<gene>
    <name evidence="1" type="ORF">DC20_19465</name>
</gene>
<dbReference type="OrthoDB" id="891840at2"/>
<protein>
    <submittedName>
        <fullName evidence="1">Uncharacterized protein</fullName>
    </submittedName>
</protein>
<dbReference type="AlphaFoldDB" id="A0A0P0D139"/>
<dbReference type="Proteomes" id="UP000061382">
    <property type="component" value="Chromosome"/>
</dbReference>
<keyword evidence="2" id="KW-1185">Reference proteome</keyword>
<accession>A0A0P0D139</accession>
<dbReference type="KEGG" id="rti:DC20_19465"/>
<dbReference type="EMBL" id="CP012643">
    <property type="protein sequence ID" value="ALJ00764.1"/>
    <property type="molecule type" value="Genomic_DNA"/>
</dbReference>
<evidence type="ECO:0000313" key="2">
    <source>
        <dbReference type="Proteomes" id="UP000061382"/>
    </source>
</evidence>
<proteinExistence type="predicted"/>
<name>A0A0P0D139_9BACT</name>
<evidence type="ECO:0000313" key="1">
    <source>
        <dbReference type="EMBL" id="ALJ00764.1"/>
    </source>
</evidence>
<dbReference type="PATRIC" id="fig|512763.3.peg.4267"/>
<reference evidence="1 2" key="1">
    <citation type="submission" date="2015-08" db="EMBL/GenBank/DDBJ databases">
        <title>Complete genome sequence of Rufibacter tibetensis strain 1351t, a radiation-resistant bacterium from tibet plateau.</title>
        <authorList>
            <person name="Dai J."/>
        </authorList>
    </citation>
    <scope>NUCLEOTIDE SEQUENCE [LARGE SCALE GENOMIC DNA]</scope>
    <source>
        <strain evidence="1 2">1351</strain>
    </source>
</reference>